<dbReference type="CDD" id="cd00293">
    <property type="entry name" value="USP-like"/>
    <property type="match status" value="1"/>
</dbReference>
<evidence type="ECO:0000256" key="1">
    <source>
        <dbReference type="ARBA" id="ARBA00008791"/>
    </source>
</evidence>
<evidence type="ECO:0000313" key="4">
    <source>
        <dbReference type="Proteomes" id="UP000239477"/>
    </source>
</evidence>
<proteinExistence type="inferred from homology"/>
<dbReference type="EMBL" id="CP023270">
    <property type="protein sequence ID" value="AVJ26614.1"/>
    <property type="molecule type" value="Genomic_DNA"/>
</dbReference>
<dbReference type="Proteomes" id="UP000239477">
    <property type="component" value="Chromosome"/>
</dbReference>
<protein>
    <submittedName>
        <fullName evidence="3">Universal stress protein</fullName>
    </submittedName>
</protein>
<dbReference type="OrthoDB" id="5295044at2"/>
<dbReference type="PANTHER" id="PTHR46268:SF15">
    <property type="entry name" value="UNIVERSAL STRESS PROTEIN HP_0031"/>
    <property type="match status" value="1"/>
</dbReference>
<dbReference type="Gene3D" id="3.40.50.620">
    <property type="entry name" value="HUPs"/>
    <property type="match status" value="1"/>
</dbReference>
<dbReference type="SUPFAM" id="SSF52402">
    <property type="entry name" value="Adenine nucleotide alpha hydrolases-like"/>
    <property type="match status" value="1"/>
</dbReference>
<dbReference type="RefSeq" id="WP_105237643.1">
    <property type="nucleotide sequence ID" value="NZ_CP023270.1"/>
</dbReference>
<evidence type="ECO:0000313" key="3">
    <source>
        <dbReference type="EMBL" id="AVJ26614.1"/>
    </source>
</evidence>
<reference evidence="3 4" key="1">
    <citation type="submission" date="2017-09" db="EMBL/GenBank/DDBJ databases">
        <title>Genomic, metabolic, and phenotypic characteristics of bacterial isolates from the natural microbiome of the model nematode Caenorhabditis elegans.</title>
        <authorList>
            <person name="Zimmermann J."/>
            <person name="Obeng N."/>
            <person name="Yang W."/>
            <person name="Obeng O."/>
            <person name="Kissoyan K."/>
            <person name="Pees B."/>
            <person name="Dirksen P."/>
            <person name="Hoppner M."/>
            <person name="Franke A."/>
            <person name="Rosenstiel P."/>
            <person name="Leippe M."/>
            <person name="Dierking K."/>
            <person name="Kaleta C."/>
            <person name="Schulenburg H."/>
        </authorList>
    </citation>
    <scope>NUCLEOTIDE SEQUENCE [LARGE SCALE GENOMIC DNA]</scope>
    <source>
        <strain evidence="3 4">MYb73</strain>
    </source>
</reference>
<evidence type="ECO:0000259" key="2">
    <source>
        <dbReference type="Pfam" id="PF00582"/>
    </source>
</evidence>
<gene>
    <name evidence="3" type="ORF">CLM73_05535</name>
</gene>
<dbReference type="InterPro" id="IPR014729">
    <property type="entry name" value="Rossmann-like_a/b/a_fold"/>
</dbReference>
<keyword evidence="4" id="KW-1185">Reference proteome</keyword>
<sequence>MYKHILIPIDGSSLANSGLEQALALARELGASVTVLTVTSPFEMPAMETVQLEGVRGVYENQTRELAASYLSEAAGKASTAGVACVTEMRESESPYQAIVDVAMTRNCDLIAMSSHGRGGMAALLLGSQTQKVLAHSTLPVLVYR</sequence>
<dbReference type="InterPro" id="IPR006016">
    <property type="entry name" value="UspA"/>
</dbReference>
<feature type="domain" description="UspA" evidence="2">
    <location>
        <begin position="1"/>
        <end position="145"/>
    </location>
</feature>
<accession>A0A2S0I3R3</accession>
<dbReference type="Pfam" id="PF00582">
    <property type="entry name" value="Usp"/>
    <property type="match status" value="1"/>
</dbReference>
<dbReference type="InterPro" id="IPR006015">
    <property type="entry name" value="Universal_stress_UspA"/>
</dbReference>
<dbReference type="AlphaFoldDB" id="A0A2S0I3R3"/>
<dbReference type="PRINTS" id="PR01438">
    <property type="entry name" value="UNVRSLSTRESS"/>
</dbReference>
<organism evidence="3 4">
    <name type="scientific">Achromobacter spanius</name>
    <dbReference type="NCBI Taxonomy" id="217203"/>
    <lineage>
        <taxon>Bacteria</taxon>
        <taxon>Pseudomonadati</taxon>
        <taxon>Pseudomonadota</taxon>
        <taxon>Betaproteobacteria</taxon>
        <taxon>Burkholderiales</taxon>
        <taxon>Alcaligenaceae</taxon>
        <taxon>Achromobacter</taxon>
    </lineage>
</organism>
<dbReference type="PANTHER" id="PTHR46268">
    <property type="entry name" value="STRESS RESPONSE PROTEIN NHAX"/>
    <property type="match status" value="1"/>
</dbReference>
<name>A0A2S0I3R3_9BURK</name>
<comment type="similarity">
    <text evidence="1">Belongs to the universal stress protein A family.</text>
</comment>